<evidence type="ECO:0000313" key="9">
    <source>
        <dbReference type="EMBL" id="KAK2143694.1"/>
    </source>
</evidence>
<keyword evidence="10" id="KW-1185">Reference proteome</keyword>
<dbReference type="GO" id="GO:0005680">
    <property type="term" value="C:anaphase-promoting complex"/>
    <property type="evidence" value="ECO:0007669"/>
    <property type="project" value="TreeGrafter"/>
</dbReference>
<feature type="region of interest" description="Disordered" evidence="8">
    <location>
        <begin position="390"/>
        <end position="426"/>
    </location>
</feature>
<feature type="compositionally biased region" description="Polar residues" evidence="8">
    <location>
        <begin position="340"/>
        <end position="368"/>
    </location>
</feature>
<dbReference type="Pfam" id="PF00515">
    <property type="entry name" value="TPR_1"/>
    <property type="match status" value="1"/>
</dbReference>
<evidence type="ECO:0000256" key="6">
    <source>
        <dbReference type="ARBA" id="ARBA00039307"/>
    </source>
</evidence>
<feature type="repeat" description="TPR" evidence="7">
    <location>
        <begin position="503"/>
        <end position="536"/>
    </location>
</feature>
<proteinExistence type="inferred from homology"/>
<comment type="subcellular location">
    <subcellularLocation>
        <location evidence="1">Nucleus</location>
    </subcellularLocation>
</comment>
<evidence type="ECO:0000256" key="1">
    <source>
        <dbReference type="ARBA" id="ARBA00004123"/>
    </source>
</evidence>
<evidence type="ECO:0000256" key="3">
    <source>
        <dbReference type="ARBA" id="ARBA00022803"/>
    </source>
</evidence>
<evidence type="ECO:0000256" key="2">
    <source>
        <dbReference type="ARBA" id="ARBA00022737"/>
    </source>
</evidence>
<gene>
    <name evidence="9" type="ORF">LSH36_819g00003</name>
</gene>
<evidence type="ECO:0000256" key="4">
    <source>
        <dbReference type="ARBA" id="ARBA00023242"/>
    </source>
</evidence>
<dbReference type="Gene3D" id="1.25.40.10">
    <property type="entry name" value="Tetratricopeptide repeat domain"/>
    <property type="match status" value="4"/>
</dbReference>
<keyword evidence="4" id="KW-0539">Nucleus</keyword>
<dbReference type="PANTHER" id="PTHR12558:SF13">
    <property type="entry name" value="CELL DIVISION CYCLE PROTEIN 27 HOMOLOG"/>
    <property type="match status" value="1"/>
</dbReference>
<comment type="similarity">
    <text evidence="5">Belongs to the APC3/CDC27 family.</text>
</comment>
<feature type="repeat" description="TPR" evidence="7">
    <location>
        <begin position="114"/>
        <end position="147"/>
    </location>
</feature>
<reference evidence="9" key="1">
    <citation type="journal article" date="2023" name="Mol. Biol. Evol.">
        <title>Third-Generation Sequencing Reveals the Adaptive Role of the Epigenome in Three Deep-Sea Polychaetes.</title>
        <authorList>
            <person name="Perez M."/>
            <person name="Aroh O."/>
            <person name="Sun Y."/>
            <person name="Lan Y."/>
            <person name="Juniper S.K."/>
            <person name="Young C.R."/>
            <person name="Angers B."/>
            <person name="Qian P.Y."/>
        </authorList>
    </citation>
    <scope>NUCLEOTIDE SEQUENCE</scope>
    <source>
        <strain evidence="9">P08H-3</strain>
    </source>
</reference>
<dbReference type="Pfam" id="PF13181">
    <property type="entry name" value="TPR_8"/>
    <property type="match status" value="3"/>
</dbReference>
<evidence type="ECO:0000256" key="8">
    <source>
        <dbReference type="SAM" id="MobiDB-lite"/>
    </source>
</evidence>
<sequence length="833" mass="92754">MVIQEPVQAAIWHCLNHYDYNDAIFLAERLFAEVGSDEALYLLGTCYYRSGKPKQAYTILKNKGVPSPQCRYLLARCCLDINKLSEAESALVGNILHKPRSQDDMVNEFGDVACFAFSLLGKIFSKTERTARATESYRRSLKLNPYLWSSYESLCHLGEKPDPVKMFQVNSHNYIPPENVASSQNTPTFLQVSNTGSTTNTAVTPVMSDYCTPVPDNSSTLSEIQQHLFSSPYVSSQPGNTTEIITPSQENIMDMTPISNPAITVSIMNLSSSAPAQSAKKQFRALHSLSPLTPNFGVLPLDLSPAVCGQLSPLSHTSSSNLLKVPGQEIKTLSKKPMTRRSQQQVTTSHPKPAVFSQSGNTNSNTMKDVQSPVQQIGNNGLRRSTRLFSASSSSVKENNKSPTQKKFAVPKAPAKKTKSKLSRTQQELNEINKAEMGSVETKPPPGVTTCQIQVELLQKQSAEGLMTLLQDIGRGYLALAQYDCKKAIQLLSSLPPHHLNTGWVKCQIGRAYYEMADYQKAEKVFMELRQLEPHRLDGMELYSTVLWHLQREVQLSALAQELTELDRDAPEPWCVTGNCFSSQKEHDVAIKFFQRAVQVDANCAYAYTLLGHEYAATEELDKALACFRNAIRVDPRQYNAWYGLGMVYYKQEKLMLAEVHFRKALTINPQSSVLLCHIGVVQHALKKSDSALQTLNKAIAADPKNPLCKFHRASILFANEKHTEALQELEELKEIVPSESLVYFLTGKVHKKLGNTHLALMNFSWAMDLDPKGANNHIKEAIDKRYVTDDEETGTGDEPSVLEDPIEGSSNDSSLMEADDVQLQAMETDEEL</sequence>
<dbReference type="GO" id="GO:0031145">
    <property type="term" value="P:anaphase-promoting complex-dependent catabolic process"/>
    <property type="evidence" value="ECO:0007669"/>
    <property type="project" value="TreeGrafter"/>
</dbReference>
<dbReference type="PANTHER" id="PTHR12558">
    <property type="entry name" value="CELL DIVISION CYCLE 16,23,27"/>
    <property type="match status" value="1"/>
</dbReference>
<dbReference type="Pfam" id="PF13432">
    <property type="entry name" value="TPR_16"/>
    <property type="match status" value="1"/>
</dbReference>
<comment type="caution">
    <text evidence="9">The sequence shown here is derived from an EMBL/GenBank/DDBJ whole genome shotgun (WGS) entry which is preliminary data.</text>
</comment>
<dbReference type="GO" id="GO:0016567">
    <property type="term" value="P:protein ubiquitination"/>
    <property type="evidence" value="ECO:0007669"/>
    <property type="project" value="TreeGrafter"/>
</dbReference>
<evidence type="ECO:0000256" key="5">
    <source>
        <dbReference type="ARBA" id="ARBA00038210"/>
    </source>
</evidence>
<dbReference type="PROSITE" id="PS50293">
    <property type="entry name" value="TPR_REGION"/>
    <property type="match status" value="1"/>
</dbReference>
<feature type="repeat" description="TPR" evidence="7">
    <location>
        <begin position="571"/>
        <end position="604"/>
    </location>
</feature>
<feature type="region of interest" description="Disordered" evidence="8">
    <location>
        <begin position="786"/>
        <end position="833"/>
    </location>
</feature>
<feature type="compositionally biased region" description="Acidic residues" evidence="8">
    <location>
        <begin position="790"/>
        <end position="807"/>
    </location>
</feature>
<dbReference type="Pfam" id="PF12895">
    <property type="entry name" value="ANAPC3"/>
    <property type="match status" value="1"/>
</dbReference>
<dbReference type="InterPro" id="IPR019734">
    <property type="entry name" value="TPR_rpt"/>
</dbReference>
<keyword evidence="2" id="KW-0677">Repeat</keyword>
<dbReference type="Proteomes" id="UP001208570">
    <property type="component" value="Unassembled WGS sequence"/>
</dbReference>
<dbReference type="PROSITE" id="PS50005">
    <property type="entry name" value="TPR"/>
    <property type="match status" value="7"/>
</dbReference>
<feature type="repeat" description="TPR" evidence="7">
    <location>
        <begin position="639"/>
        <end position="672"/>
    </location>
</feature>
<dbReference type="GO" id="GO:0007091">
    <property type="term" value="P:metaphase/anaphase transition of mitotic cell cycle"/>
    <property type="evidence" value="ECO:0007669"/>
    <property type="project" value="TreeGrafter"/>
</dbReference>
<dbReference type="SUPFAM" id="SSF48452">
    <property type="entry name" value="TPR-like"/>
    <property type="match status" value="2"/>
</dbReference>
<protein>
    <recommendedName>
        <fullName evidence="6">Cell division cycle protein 27 homolog</fullName>
    </recommendedName>
</protein>
<evidence type="ECO:0000313" key="10">
    <source>
        <dbReference type="Proteomes" id="UP001208570"/>
    </source>
</evidence>
<dbReference type="FunFam" id="1.25.40.10:FF:000018">
    <property type="entry name" value="Cell division cycle protein 27 homolog B"/>
    <property type="match status" value="1"/>
</dbReference>
<accession>A0AAD9MUQ3</accession>
<feature type="repeat" description="TPR" evidence="7">
    <location>
        <begin position="605"/>
        <end position="638"/>
    </location>
</feature>
<dbReference type="GO" id="GO:0051301">
    <property type="term" value="P:cell division"/>
    <property type="evidence" value="ECO:0007669"/>
    <property type="project" value="TreeGrafter"/>
</dbReference>
<dbReference type="EMBL" id="JAODUP010000819">
    <property type="protein sequence ID" value="KAK2143694.1"/>
    <property type="molecule type" value="Genomic_DNA"/>
</dbReference>
<feature type="repeat" description="TPR" evidence="7">
    <location>
        <begin position="673"/>
        <end position="706"/>
    </location>
</feature>
<dbReference type="GO" id="GO:0005737">
    <property type="term" value="C:cytoplasm"/>
    <property type="evidence" value="ECO:0007669"/>
    <property type="project" value="TreeGrafter"/>
</dbReference>
<dbReference type="FunFam" id="1.25.40.10:FF:000051">
    <property type="entry name" value="Cell division cycle protein 27 isoform X3"/>
    <property type="match status" value="1"/>
</dbReference>
<organism evidence="9 10">
    <name type="scientific">Paralvinella palmiformis</name>
    <dbReference type="NCBI Taxonomy" id="53620"/>
    <lineage>
        <taxon>Eukaryota</taxon>
        <taxon>Metazoa</taxon>
        <taxon>Spiralia</taxon>
        <taxon>Lophotrochozoa</taxon>
        <taxon>Annelida</taxon>
        <taxon>Polychaeta</taxon>
        <taxon>Sedentaria</taxon>
        <taxon>Canalipalpata</taxon>
        <taxon>Terebellida</taxon>
        <taxon>Terebelliformia</taxon>
        <taxon>Alvinellidae</taxon>
        <taxon>Paralvinella</taxon>
    </lineage>
</organism>
<dbReference type="InterPro" id="IPR011990">
    <property type="entry name" value="TPR-like_helical_dom_sf"/>
</dbReference>
<dbReference type="SMART" id="SM00028">
    <property type="entry name" value="TPR"/>
    <property type="match status" value="8"/>
</dbReference>
<feature type="region of interest" description="Disordered" evidence="8">
    <location>
        <begin position="315"/>
        <end position="368"/>
    </location>
</feature>
<keyword evidence="3 7" id="KW-0802">TPR repeat</keyword>
<name>A0AAD9MUQ3_9ANNE</name>
<evidence type="ECO:0000256" key="7">
    <source>
        <dbReference type="PROSITE-ProRule" id="PRU00339"/>
    </source>
</evidence>
<feature type="repeat" description="TPR" evidence="7">
    <location>
        <begin position="741"/>
        <end position="774"/>
    </location>
</feature>
<dbReference type="AlphaFoldDB" id="A0AAD9MUQ3"/>